<keyword evidence="2" id="KW-0812">Transmembrane</keyword>
<accession>G9P8D3</accession>
<dbReference type="eggNOG" id="ENOG502SF4J">
    <property type="taxonomic scope" value="Eukaryota"/>
</dbReference>
<evidence type="ECO:0000256" key="1">
    <source>
        <dbReference type="SAM" id="MobiDB-lite"/>
    </source>
</evidence>
<dbReference type="Proteomes" id="UP000005426">
    <property type="component" value="Unassembled WGS sequence"/>
</dbReference>
<dbReference type="OMA" id="SINTCAV"/>
<keyword evidence="3" id="KW-0732">Signal</keyword>
<organism evidence="4 5">
    <name type="scientific">Hypocrea atroviridis (strain ATCC 20476 / IMI 206040)</name>
    <name type="common">Trichoderma atroviride</name>
    <dbReference type="NCBI Taxonomy" id="452589"/>
    <lineage>
        <taxon>Eukaryota</taxon>
        <taxon>Fungi</taxon>
        <taxon>Dikarya</taxon>
        <taxon>Ascomycota</taxon>
        <taxon>Pezizomycotina</taxon>
        <taxon>Sordariomycetes</taxon>
        <taxon>Hypocreomycetidae</taxon>
        <taxon>Hypocreales</taxon>
        <taxon>Hypocreaceae</taxon>
        <taxon>Trichoderma</taxon>
    </lineage>
</organism>
<evidence type="ECO:0000313" key="4">
    <source>
        <dbReference type="EMBL" id="EHK40926.1"/>
    </source>
</evidence>
<sequence>MIFSPRFTRLLLLGSALAPIVSASPTNSLFIRDSQCSAGLESCPTSLPDNFCCSQGTTCLPLAGDTTALCCPTGQTCEKIQPIACDISLQDPSKNSQSPIKTSVFDVSLGKCGANLCCPFGYSCVGGNQCQKDADQSTSPSASSSSTGSPTSTSPTSGSPTSPASATSATSASASATSPPATSIVVAPVTTGAATQPAEESSLPSTTSSPDSSSTETATPAAKASNPKTISIVAGVVGGCAVLAALGIIAFLFIRRRNRYSESEYTEKANIKHLGPGPGPGHHGGSIISDPILQPNSYRADFIRKTPSIRSFASQRPPRISYHERHSQRLSIPNPFDSPNTSDHSPTNFNPSVCSEDDLNARTGVVESGSRLAPIRAMKASSTRIYPQDIPRDREPSGSESINVFADPIMMQNNYDRRHTQGTTFTDLMLEADLDDVRRGHPYLVHDPMPTNRI</sequence>
<feature type="compositionally biased region" description="Polar residues" evidence="1">
    <location>
        <begin position="337"/>
        <end position="353"/>
    </location>
</feature>
<dbReference type="KEGG" id="tatv:25780424"/>
<reference evidence="4 5" key="1">
    <citation type="journal article" date="2011" name="Genome Biol.">
        <title>Comparative genome sequence analysis underscores mycoparasitism as the ancestral life style of Trichoderma.</title>
        <authorList>
            <person name="Kubicek C.P."/>
            <person name="Herrera-Estrella A."/>
            <person name="Seidl-Seiboth V."/>
            <person name="Martinez D.A."/>
            <person name="Druzhinina I.S."/>
            <person name="Thon M."/>
            <person name="Zeilinger S."/>
            <person name="Casas-Flores S."/>
            <person name="Horwitz B.A."/>
            <person name="Mukherjee P.K."/>
            <person name="Mukherjee M."/>
            <person name="Kredics L."/>
            <person name="Alcaraz L.D."/>
            <person name="Aerts A."/>
            <person name="Antal Z."/>
            <person name="Atanasova L."/>
            <person name="Cervantes-Badillo M.G."/>
            <person name="Challacombe J."/>
            <person name="Chertkov O."/>
            <person name="McCluskey K."/>
            <person name="Coulpier F."/>
            <person name="Deshpande N."/>
            <person name="von Doehren H."/>
            <person name="Ebbole D.J."/>
            <person name="Esquivel-Naranjo E.U."/>
            <person name="Fekete E."/>
            <person name="Flipphi M."/>
            <person name="Glaser F."/>
            <person name="Gomez-Rodriguez E.Y."/>
            <person name="Gruber S."/>
            <person name="Han C."/>
            <person name="Henrissat B."/>
            <person name="Hermosa R."/>
            <person name="Hernandez-Onate M."/>
            <person name="Karaffa L."/>
            <person name="Kosti I."/>
            <person name="Le Crom S."/>
            <person name="Lindquist E."/>
            <person name="Lucas S."/>
            <person name="Luebeck M."/>
            <person name="Luebeck P.S."/>
            <person name="Margeot A."/>
            <person name="Metz B."/>
            <person name="Misra M."/>
            <person name="Nevalainen H."/>
            <person name="Omann M."/>
            <person name="Packer N."/>
            <person name="Perrone G."/>
            <person name="Uresti-Rivera E.E."/>
            <person name="Salamov A."/>
            <person name="Schmoll M."/>
            <person name="Seiboth B."/>
            <person name="Shapiro H."/>
            <person name="Sukno S."/>
            <person name="Tamayo-Ramos J.A."/>
            <person name="Tisch D."/>
            <person name="Wiest A."/>
            <person name="Wilkinson H.H."/>
            <person name="Zhang M."/>
            <person name="Coutinho P.M."/>
            <person name="Kenerley C.M."/>
            <person name="Monte E."/>
            <person name="Baker S.E."/>
            <person name="Grigoriev I.V."/>
        </authorList>
    </citation>
    <scope>NUCLEOTIDE SEQUENCE [LARGE SCALE GENOMIC DNA]</scope>
    <source>
        <strain evidence="5">ATCC 20476 / IMI 206040</strain>
    </source>
</reference>
<dbReference type="AlphaFoldDB" id="G9P8D3"/>
<evidence type="ECO:0008006" key="6">
    <source>
        <dbReference type="Google" id="ProtNLM"/>
    </source>
</evidence>
<dbReference type="RefSeq" id="XP_013939346.1">
    <property type="nucleotide sequence ID" value="XM_014083871.1"/>
</dbReference>
<gene>
    <name evidence="4" type="ORF">TRIATDRAFT_294936</name>
</gene>
<keyword evidence="5" id="KW-1185">Reference proteome</keyword>
<feature type="region of interest" description="Disordered" evidence="1">
    <location>
        <begin position="270"/>
        <end position="291"/>
    </location>
</feature>
<dbReference type="GeneID" id="25780424"/>
<feature type="transmembrane region" description="Helical" evidence="2">
    <location>
        <begin position="232"/>
        <end position="254"/>
    </location>
</feature>
<name>G9P8D3_HYPAI</name>
<feature type="compositionally biased region" description="Low complexity" evidence="1">
    <location>
        <begin position="197"/>
        <end position="225"/>
    </location>
</feature>
<feature type="region of interest" description="Disordered" evidence="1">
    <location>
        <begin position="192"/>
        <end position="225"/>
    </location>
</feature>
<proteinExistence type="predicted"/>
<protein>
    <recommendedName>
        <fullName evidence="6">Mid2 domain-containing protein</fullName>
    </recommendedName>
</protein>
<dbReference type="CDD" id="cd12087">
    <property type="entry name" value="TM_EGFR-like"/>
    <property type="match status" value="1"/>
</dbReference>
<keyword evidence="2" id="KW-1133">Transmembrane helix</keyword>
<feature type="signal peptide" evidence="3">
    <location>
        <begin position="1"/>
        <end position="23"/>
    </location>
</feature>
<dbReference type="STRING" id="452589.G9P8D3"/>
<comment type="caution">
    <text evidence="4">The sequence shown here is derived from an EMBL/GenBank/DDBJ whole genome shotgun (WGS) entry which is preliminary data.</text>
</comment>
<evidence type="ECO:0000256" key="3">
    <source>
        <dbReference type="SAM" id="SignalP"/>
    </source>
</evidence>
<dbReference type="HOGENOM" id="CLU_035048_1_1_1"/>
<feature type="region of interest" description="Disordered" evidence="1">
    <location>
        <begin position="135"/>
        <end position="180"/>
    </location>
</feature>
<dbReference type="EMBL" id="ABDG02000027">
    <property type="protein sequence ID" value="EHK40926.1"/>
    <property type="molecule type" value="Genomic_DNA"/>
</dbReference>
<feature type="compositionally biased region" description="Low complexity" evidence="1">
    <location>
        <begin position="137"/>
        <end position="180"/>
    </location>
</feature>
<evidence type="ECO:0000256" key="2">
    <source>
        <dbReference type="SAM" id="Phobius"/>
    </source>
</evidence>
<keyword evidence="2" id="KW-0472">Membrane</keyword>
<feature type="chain" id="PRO_5003525636" description="Mid2 domain-containing protein" evidence="3">
    <location>
        <begin position="24"/>
        <end position="454"/>
    </location>
</feature>
<feature type="region of interest" description="Disordered" evidence="1">
    <location>
        <begin position="312"/>
        <end position="355"/>
    </location>
</feature>
<dbReference type="OrthoDB" id="5338512at2759"/>
<evidence type="ECO:0000313" key="5">
    <source>
        <dbReference type="Proteomes" id="UP000005426"/>
    </source>
</evidence>